<evidence type="ECO:0000256" key="1">
    <source>
        <dbReference type="SAM" id="MobiDB-lite"/>
    </source>
</evidence>
<evidence type="ECO:0000313" key="2">
    <source>
        <dbReference type="EMBL" id="RKO85622.1"/>
    </source>
</evidence>
<evidence type="ECO:0000313" key="3">
    <source>
        <dbReference type="Proteomes" id="UP000269721"/>
    </source>
</evidence>
<proteinExistence type="predicted"/>
<dbReference type="EMBL" id="KZ998908">
    <property type="protein sequence ID" value="RKO85622.1"/>
    <property type="molecule type" value="Genomic_DNA"/>
</dbReference>
<reference evidence="3" key="1">
    <citation type="journal article" date="2018" name="Nat. Microbiol.">
        <title>Leveraging single-cell genomics to expand the fungal tree of life.</title>
        <authorList>
            <person name="Ahrendt S.R."/>
            <person name="Quandt C.A."/>
            <person name="Ciobanu D."/>
            <person name="Clum A."/>
            <person name="Salamov A."/>
            <person name="Andreopoulos B."/>
            <person name="Cheng J.F."/>
            <person name="Woyke T."/>
            <person name="Pelin A."/>
            <person name="Henrissat B."/>
            <person name="Reynolds N.K."/>
            <person name="Benny G.L."/>
            <person name="Smith M.E."/>
            <person name="James T.Y."/>
            <person name="Grigoriev I.V."/>
        </authorList>
    </citation>
    <scope>NUCLEOTIDE SEQUENCE [LARGE SCALE GENOMIC DNA]</scope>
</reference>
<gene>
    <name evidence="2" type="ORF">BDK51DRAFT_27727</name>
</gene>
<name>A0A4P9W1R3_9FUNG</name>
<dbReference type="Proteomes" id="UP000269721">
    <property type="component" value="Unassembled WGS sequence"/>
</dbReference>
<sequence length="280" mass="29734">MPLSAEAASSFCIVYVANPIAVNKPSPQNPVPPALSPTSLLPRDSGWDASQRSNVVMRNSAPSDQRDIQGSGRGQLFALGTGSHKPMFKFARDGSYIWNISRRGYPQREEGSRVAGKQGRLVMEDPLEAGLPRGKMRETPAKIKASIAPLAIPNPATIGIIAVEAKEVVELLLPEVGMRQAGASNLVGVRHGAGSQDQGKWSCVGTDLEVNGLDVVDEAGHVVEERAGHSDKRTRWSSGSLYEGPFPCDVPVKDAAPVQVAGHKVPGLCYDVEQGRGVGI</sequence>
<organism evidence="2 3">
    <name type="scientific">Blyttiomyces helicus</name>
    <dbReference type="NCBI Taxonomy" id="388810"/>
    <lineage>
        <taxon>Eukaryota</taxon>
        <taxon>Fungi</taxon>
        <taxon>Fungi incertae sedis</taxon>
        <taxon>Chytridiomycota</taxon>
        <taxon>Chytridiomycota incertae sedis</taxon>
        <taxon>Chytridiomycetes</taxon>
        <taxon>Chytridiomycetes incertae sedis</taxon>
        <taxon>Blyttiomyces</taxon>
    </lineage>
</organism>
<feature type="region of interest" description="Disordered" evidence="1">
    <location>
        <begin position="23"/>
        <end position="47"/>
    </location>
</feature>
<protein>
    <submittedName>
        <fullName evidence="2">Uncharacterized protein</fullName>
    </submittedName>
</protein>
<keyword evidence="3" id="KW-1185">Reference proteome</keyword>
<dbReference type="AlphaFoldDB" id="A0A4P9W1R3"/>
<accession>A0A4P9W1R3</accession>